<dbReference type="EMBL" id="FQZC01000001">
    <property type="protein sequence ID" value="SHI57322.1"/>
    <property type="molecule type" value="Genomic_DNA"/>
</dbReference>
<evidence type="ECO:0000256" key="6">
    <source>
        <dbReference type="SAM" id="SignalP"/>
    </source>
</evidence>
<gene>
    <name evidence="7" type="ORF">SAMN02745911_0549</name>
</gene>
<evidence type="ECO:0000256" key="2">
    <source>
        <dbReference type="ARBA" id="ARBA00005722"/>
    </source>
</evidence>
<dbReference type="PANTHER" id="PTHR38776">
    <property type="entry name" value="MLTA-INTERACTING PROTEIN-RELATED"/>
    <property type="match status" value="1"/>
</dbReference>
<comment type="similarity">
    <text evidence="2">Belongs to the MipA/OmpV family.</text>
</comment>
<comment type="subcellular location">
    <subcellularLocation>
        <location evidence="1">Cell outer membrane</location>
    </subcellularLocation>
</comment>
<name>A0ABY1I404_9HYPH</name>
<dbReference type="PANTHER" id="PTHR38776:SF1">
    <property type="entry name" value="MLTA-INTERACTING PROTEIN-RELATED"/>
    <property type="match status" value="1"/>
</dbReference>
<evidence type="ECO:0000256" key="5">
    <source>
        <dbReference type="ARBA" id="ARBA00023237"/>
    </source>
</evidence>
<evidence type="ECO:0000313" key="8">
    <source>
        <dbReference type="Proteomes" id="UP000184290"/>
    </source>
</evidence>
<keyword evidence="4" id="KW-0472">Membrane</keyword>
<comment type="caution">
    <text evidence="7">The sequence shown here is derived from an EMBL/GenBank/DDBJ whole genome shotgun (WGS) entry which is preliminary data.</text>
</comment>
<evidence type="ECO:0000256" key="1">
    <source>
        <dbReference type="ARBA" id="ARBA00004442"/>
    </source>
</evidence>
<sequence>MVVSFNSAPARLNAGLGAMLAIGLSSGSAAAGDRLAPQSPAPAEIAAAAEPHPSRFGRLSQKLGEWDVVIGGGARVEPEYEGADKFEVSAIPYISATFGEWLKIDQSGLEATLYSTEHLRFSGLVGYNSGRSEDDSDYLLGMGDVDEGATVGGRASLGLGIASLFLQGEQTIGGDEGFVGVAGIEVSHAVGRRLLLSAEASATVADDNHMQAYFGVDAAQSQRSGYEAYDAGAGLKRIDFSVAATAPLSENWFLRGEAGVGLLLGDAKDSPIVRDDVQPSGLLLVGYRF</sequence>
<proteinExistence type="inferred from homology"/>
<evidence type="ECO:0000313" key="7">
    <source>
        <dbReference type="EMBL" id="SHI57322.1"/>
    </source>
</evidence>
<keyword evidence="3 6" id="KW-0732">Signal</keyword>
<protein>
    <submittedName>
        <fullName evidence="7">Outer membrane scaffolding protein for murein synthesis, MipA/OmpV family</fullName>
    </submittedName>
</protein>
<dbReference type="Proteomes" id="UP000184290">
    <property type="component" value="Unassembled WGS sequence"/>
</dbReference>
<keyword evidence="5" id="KW-0998">Cell outer membrane</keyword>
<organism evidence="7 8">
    <name type="scientific">Aureimonas altamirensis DSM 21988</name>
    <dbReference type="NCBI Taxonomy" id="1121026"/>
    <lineage>
        <taxon>Bacteria</taxon>
        <taxon>Pseudomonadati</taxon>
        <taxon>Pseudomonadota</taxon>
        <taxon>Alphaproteobacteria</taxon>
        <taxon>Hyphomicrobiales</taxon>
        <taxon>Aurantimonadaceae</taxon>
        <taxon>Aureimonas</taxon>
    </lineage>
</organism>
<reference evidence="7 8" key="1">
    <citation type="submission" date="2016-11" db="EMBL/GenBank/DDBJ databases">
        <authorList>
            <person name="Varghese N."/>
            <person name="Submissions S."/>
        </authorList>
    </citation>
    <scope>NUCLEOTIDE SEQUENCE [LARGE SCALE GENOMIC DNA]</scope>
    <source>
        <strain evidence="7 8">DSM 21988</strain>
    </source>
</reference>
<evidence type="ECO:0000256" key="4">
    <source>
        <dbReference type="ARBA" id="ARBA00023136"/>
    </source>
</evidence>
<dbReference type="RefSeq" id="WP_060600881.1">
    <property type="nucleotide sequence ID" value="NZ_FQZC01000001.1"/>
</dbReference>
<feature type="chain" id="PRO_5045463747" evidence="6">
    <location>
        <begin position="32"/>
        <end position="289"/>
    </location>
</feature>
<evidence type="ECO:0000256" key="3">
    <source>
        <dbReference type="ARBA" id="ARBA00022729"/>
    </source>
</evidence>
<dbReference type="InterPro" id="IPR010583">
    <property type="entry name" value="MipA"/>
</dbReference>
<dbReference type="Pfam" id="PF06629">
    <property type="entry name" value="MipA"/>
    <property type="match status" value="1"/>
</dbReference>
<keyword evidence="8" id="KW-1185">Reference proteome</keyword>
<accession>A0ABY1I404</accession>
<feature type="signal peptide" evidence="6">
    <location>
        <begin position="1"/>
        <end position="31"/>
    </location>
</feature>